<protein>
    <submittedName>
        <fullName evidence="4">ExeM/NucH family extracellular endonuclease</fullName>
    </submittedName>
</protein>
<dbReference type="EMBL" id="JASSQD010000002">
    <property type="protein sequence ID" value="MDK9558427.1"/>
    <property type="molecule type" value="Genomic_DNA"/>
</dbReference>
<dbReference type="SUPFAM" id="SSF56219">
    <property type="entry name" value="DNase I-like"/>
    <property type="match status" value="1"/>
</dbReference>
<sequence length="587" mass="64266">MTVLPRRLFRYLILTLLLLPKAGVAASSCGQPASTIARIQGTGPQSPVVGETVTVEGIMTRDARIPGGFKGFYLQQADHQTDNDPRTSEALFVNTRRSEGEPGDRLRITGRVKEYHGLTQLVGIGAMTVCGREALPGPTIVRLPWSAPAETLENMRVRFEQPLTVIDSYNLGRYGELTLAPTDQVGATEYLPPGPSAVRTAERNRDQRVLLDDGRLQTNPRPVPWPPGGLSPERTVRAGDRVTGLIGILDFRFGTWRLQPEPPPVFEQVNPRQPPPSRPTEPHIRIMTMNLANYFNGDGRGQGYPTPRGAKTRTNYQDQHRRLLAALQAPNPDILALTEIENDGYGPDSAVANLARALGPNWRVVETPGADGSDEIRTVLLYRTDRVDVTGTPARLTSGPFQRRGRPPLSQAFQAREGGDAVRVVVVHLKSKSCRNATGADRDQNNGEGCYASRRTGSARAILDWLASLPAPPDLAGTLITGDLNAYARETPLDAFRAGGFTSMVHDHHPCTPEACPNYTYRYKGEKGSLDYALASSSLRPHILTAATWLLNADEPRALGYQGPLDIVQPLPWRTSDHNPVVTDVRY</sequence>
<dbReference type="Proteomes" id="UP001223547">
    <property type="component" value="Unassembled WGS sequence"/>
</dbReference>
<feature type="domain" description="Endonuclease/exonuclease/phosphatase" evidence="3">
    <location>
        <begin position="313"/>
        <end position="542"/>
    </location>
</feature>
<evidence type="ECO:0000313" key="5">
    <source>
        <dbReference type="Proteomes" id="UP001223547"/>
    </source>
</evidence>
<dbReference type="InterPro" id="IPR005135">
    <property type="entry name" value="Endo/exonuclease/phosphatase"/>
</dbReference>
<evidence type="ECO:0000256" key="1">
    <source>
        <dbReference type="SAM" id="MobiDB-lite"/>
    </source>
</evidence>
<gene>
    <name evidence="4" type="ORF">QQF73_12410</name>
</gene>
<keyword evidence="5" id="KW-1185">Reference proteome</keyword>
<dbReference type="Pfam" id="PF03372">
    <property type="entry name" value="Exo_endo_phos"/>
    <property type="match status" value="1"/>
</dbReference>
<name>A0ABT7HEV2_9GAMM</name>
<dbReference type="PANTHER" id="PTHR42834:SF1">
    <property type="entry name" value="ENDONUCLEASE_EXONUCLEASE_PHOSPHATASE FAMILY PROTEIN (AFU_ORTHOLOGUE AFUA_3G09210)"/>
    <property type="match status" value="1"/>
</dbReference>
<proteinExistence type="predicted"/>
<keyword evidence="2" id="KW-0732">Signal</keyword>
<dbReference type="InterPro" id="IPR036691">
    <property type="entry name" value="Endo/exonu/phosph_ase_sf"/>
</dbReference>
<keyword evidence="4" id="KW-0255">Endonuclease</keyword>
<evidence type="ECO:0000259" key="3">
    <source>
        <dbReference type="Pfam" id="PF03372"/>
    </source>
</evidence>
<dbReference type="RefSeq" id="WP_285368421.1">
    <property type="nucleotide sequence ID" value="NZ_JASSQD010000002.1"/>
</dbReference>
<comment type="caution">
    <text evidence="4">The sequence shown here is derived from an EMBL/GenBank/DDBJ whole genome shotgun (WGS) entry which is preliminary data.</text>
</comment>
<organism evidence="4 5">
    <name type="scientific">Marinobacter albus</name>
    <dbReference type="NCBI Taxonomy" id="3030833"/>
    <lineage>
        <taxon>Bacteria</taxon>
        <taxon>Pseudomonadati</taxon>
        <taxon>Pseudomonadota</taxon>
        <taxon>Gammaproteobacteria</taxon>
        <taxon>Pseudomonadales</taxon>
        <taxon>Marinobacteraceae</taxon>
        <taxon>Marinobacter</taxon>
    </lineage>
</organism>
<dbReference type="PANTHER" id="PTHR42834">
    <property type="entry name" value="ENDONUCLEASE/EXONUCLEASE/PHOSPHATASE FAMILY PROTEIN (AFU_ORTHOLOGUE AFUA_3G09210)"/>
    <property type="match status" value="1"/>
</dbReference>
<reference evidence="4 5" key="1">
    <citation type="submission" date="2023-05" db="EMBL/GenBank/DDBJ databases">
        <title>Marinobacter albus sp. nov., a marine bacterium isolated from sand in a coastal intertidal zone of huludao.</title>
        <authorList>
            <person name="Deng T."/>
        </authorList>
    </citation>
    <scope>NUCLEOTIDE SEQUENCE [LARGE SCALE GENOMIC DNA]</scope>
    <source>
        <strain evidence="4 5">M216</strain>
    </source>
</reference>
<keyword evidence="4" id="KW-0378">Hydrolase</keyword>
<dbReference type="Gene3D" id="3.60.10.10">
    <property type="entry name" value="Endonuclease/exonuclease/phosphatase"/>
    <property type="match status" value="1"/>
</dbReference>
<keyword evidence="4" id="KW-0540">Nuclease</keyword>
<evidence type="ECO:0000313" key="4">
    <source>
        <dbReference type="EMBL" id="MDK9558427.1"/>
    </source>
</evidence>
<dbReference type="InterPro" id="IPR047971">
    <property type="entry name" value="ExeM-like"/>
</dbReference>
<dbReference type="GO" id="GO:0004519">
    <property type="term" value="F:endonuclease activity"/>
    <property type="evidence" value="ECO:0007669"/>
    <property type="project" value="UniProtKB-KW"/>
</dbReference>
<accession>A0ABT7HEV2</accession>
<dbReference type="NCBIfam" id="NF033681">
    <property type="entry name" value="ExeM_NucH_DNase"/>
    <property type="match status" value="1"/>
</dbReference>
<feature type="signal peptide" evidence="2">
    <location>
        <begin position="1"/>
        <end position="25"/>
    </location>
</feature>
<feature type="chain" id="PRO_5046823292" evidence="2">
    <location>
        <begin position="26"/>
        <end position="587"/>
    </location>
</feature>
<dbReference type="CDD" id="cd04486">
    <property type="entry name" value="YhcR_OBF_like"/>
    <property type="match status" value="1"/>
</dbReference>
<feature type="region of interest" description="Disordered" evidence="1">
    <location>
        <begin position="215"/>
        <end position="235"/>
    </location>
</feature>
<evidence type="ECO:0000256" key="2">
    <source>
        <dbReference type="SAM" id="SignalP"/>
    </source>
</evidence>